<proteinExistence type="predicted"/>
<evidence type="ECO:0000313" key="1">
    <source>
        <dbReference type="EMBL" id="VVW65250.1"/>
    </source>
</evidence>
<gene>
    <name evidence="1" type="ORF">NYM_LOCUS25905</name>
</gene>
<protein>
    <submittedName>
        <fullName evidence="1">Uncharacterized protein</fullName>
    </submittedName>
</protein>
<sequence length="12" mass="1245">MDVSPKPTGVKS</sequence>
<dbReference type="EMBL" id="LR721786">
    <property type="protein sequence ID" value="VVW65250.1"/>
    <property type="molecule type" value="Genomic_DNA"/>
</dbReference>
<organism evidence="1">
    <name type="scientific">Nymphaea colorata</name>
    <name type="common">pocket water lily</name>
    <dbReference type="NCBI Taxonomy" id="210225"/>
    <lineage>
        <taxon>Eukaryota</taxon>
        <taxon>Viridiplantae</taxon>
        <taxon>Streptophyta</taxon>
        <taxon>Embryophyta</taxon>
        <taxon>Tracheophyta</taxon>
        <taxon>Spermatophyta</taxon>
        <taxon>Magnoliopsida</taxon>
        <taxon>Nymphaeales</taxon>
        <taxon>Nymphaeaceae</taxon>
        <taxon>Nymphaea</taxon>
    </lineage>
</organism>
<name>A0A5K1FRN5_9MAGN</name>
<reference evidence="1" key="1">
    <citation type="submission" date="2019-09" db="EMBL/GenBank/DDBJ databases">
        <authorList>
            <person name="Zhang L."/>
        </authorList>
    </citation>
    <scope>NUCLEOTIDE SEQUENCE</scope>
</reference>
<accession>A0A5K1FRN5</accession>